<keyword evidence="2" id="KW-1185">Reference proteome</keyword>
<dbReference type="Proteomes" id="UP000008281">
    <property type="component" value="Unassembled WGS sequence"/>
</dbReference>
<reference evidence="1" key="1">
    <citation type="submission" date="2007-07" db="EMBL/GenBank/DDBJ databases">
        <title>PCAP assembly of the Caenorhabditis remanei genome.</title>
        <authorList>
            <consortium name="The Caenorhabditis remanei Sequencing Consortium"/>
            <person name="Wilson R.K."/>
        </authorList>
    </citation>
    <scope>NUCLEOTIDE SEQUENCE [LARGE SCALE GENOMIC DNA]</scope>
    <source>
        <strain evidence="1">PB4641</strain>
    </source>
</reference>
<protein>
    <submittedName>
        <fullName evidence="1">Uncharacterized protein</fullName>
    </submittedName>
</protein>
<dbReference type="EMBL" id="DS268484">
    <property type="protein sequence ID" value="EFP10357.1"/>
    <property type="molecule type" value="Genomic_DNA"/>
</dbReference>
<sequence length="31" mass="3659">MQEKSVTQIRRLASKKAARRRNQYIFPVEGP</sequence>
<dbReference type="AlphaFoldDB" id="E3MVW5"/>
<name>E3MVW5_CAERE</name>
<evidence type="ECO:0000313" key="1">
    <source>
        <dbReference type="EMBL" id="EFP10357.1"/>
    </source>
</evidence>
<proteinExistence type="predicted"/>
<evidence type="ECO:0000313" key="2">
    <source>
        <dbReference type="Proteomes" id="UP000008281"/>
    </source>
</evidence>
<accession>E3MVW5</accession>
<dbReference type="InParanoid" id="E3MVW5"/>
<gene>
    <name evidence="1" type="ORF">CRE_23578</name>
</gene>
<organism evidence="2">
    <name type="scientific">Caenorhabditis remanei</name>
    <name type="common">Caenorhabditis vulgaris</name>
    <dbReference type="NCBI Taxonomy" id="31234"/>
    <lineage>
        <taxon>Eukaryota</taxon>
        <taxon>Metazoa</taxon>
        <taxon>Ecdysozoa</taxon>
        <taxon>Nematoda</taxon>
        <taxon>Chromadorea</taxon>
        <taxon>Rhabditida</taxon>
        <taxon>Rhabditina</taxon>
        <taxon>Rhabditomorpha</taxon>
        <taxon>Rhabditoidea</taxon>
        <taxon>Rhabditidae</taxon>
        <taxon>Peloderinae</taxon>
        <taxon>Caenorhabditis</taxon>
    </lineage>
</organism>
<dbReference type="HOGENOM" id="CLU_3399800_0_0_1"/>